<organism evidence="1 2">
    <name type="scientific">Roseateles hydrophilus</name>
    <dbReference type="NCBI Taxonomy" id="2975054"/>
    <lineage>
        <taxon>Bacteria</taxon>
        <taxon>Pseudomonadati</taxon>
        <taxon>Pseudomonadota</taxon>
        <taxon>Betaproteobacteria</taxon>
        <taxon>Burkholderiales</taxon>
        <taxon>Sphaerotilaceae</taxon>
        <taxon>Roseateles</taxon>
    </lineage>
</organism>
<reference evidence="1" key="1">
    <citation type="submission" date="2022-08" db="EMBL/GenBank/DDBJ databases">
        <title>Genome sequencing of Pelomonas sp. UHG3.</title>
        <authorList>
            <person name="So Y."/>
        </authorList>
    </citation>
    <scope>NUCLEOTIDE SEQUENCE</scope>
    <source>
        <strain evidence="1">UHG3</strain>
    </source>
</reference>
<keyword evidence="2" id="KW-1185">Reference proteome</keyword>
<accession>A0ACC6C960</accession>
<comment type="caution">
    <text evidence="1">The sequence shown here is derived from an EMBL/GenBank/DDBJ whole genome shotgun (WGS) entry which is preliminary data.</text>
</comment>
<name>A0ACC6C960_9BURK</name>
<dbReference type="Proteomes" id="UP001076464">
    <property type="component" value="Unassembled WGS sequence"/>
</dbReference>
<sequence>MPAPRLSVPRHRWRRGPLLPLLLALLLAAPARAAEPAPVRGWLRFADGNTLSGVLLARDAAGGRVRTDRFGDIDFRDAEARFEPATPPAVATAPAPPEAARPAPGWQPVDLSVGASGYWQQKDGSTTSNLSLDLGATWRSARHEIQATLAADYKVVDDNVDNNEQSGSLRWLRALHGPWVGLLSVNLERSTFALDPLPDLDYVLVQATAGLGWRQAWSPASETLLVLNADRVALDVLSLHRRLTWRPLSLLLENHLRLSPRVRLDHTLRLYRWPGGETGIDSDAELGYDLTDSLRVGLRHELRRNAVNLDAAQYRRLSLTTRVSF</sequence>
<gene>
    <name evidence="1" type="ORF">NYO99_08160</name>
</gene>
<evidence type="ECO:0000313" key="2">
    <source>
        <dbReference type="Proteomes" id="UP001076464"/>
    </source>
</evidence>
<dbReference type="EMBL" id="JAPPUY010000002">
    <property type="protein sequence ID" value="MCY4744941.1"/>
    <property type="molecule type" value="Genomic_DNA"/>
</dbReference>
<protein>
    <submittedName>
        <fullName evidence="1">DUF481 domain-containing protein</fullName>
    </submittedName>
</protein>
<proteinExistence type="predicted"/>
<evidence type="ECO:0000313" key="1">
    <source>
        <dbReference type="EMBL" id="MCY4744941.1"/>
    </source>
</evidence>